<comment type="caution">
    <text evidence="2">The sequence shown here is derived from an EMBL/GenBank/DDBJ whole genome shotgun (WGS) entry which is preliminary data.</text>
</comment>
<evidence type="ECO:0000313" key="2">
    <source>
        <dbReference type="EMBL" id="KAK7113682.1"/>
    </source>
</evidence>
<accession>A0AAN9BY38</accession>
<dbReference type="AlphaFoldDB" id="A0AAN9BY38"/>
<proteinExistence type="predicted"/>
<feature type="signal peptide" evidence="1">
    <location>
        <begin position="1"/>
        <end position="19"/>
    </location>
</feature>
<name>A0AAN9BY38_9CAEN</name>
<evidence type="ECO:0000313" key="3">
    <source>
        <dbReference type="Proteomes" id="UP001374579"/>
    </source>
</evidence>
<dbReference type="InterPro" id="IPR018247">
    <property type="entry name" value="EF_Hand_1_Ca_BS"/>
</dbReference>
<sequence>MMRTSLLIFGLLLISLCYALPTKSLSRQKRGFRVNAASRVAHGYGKRQFNTWDDVTLKNPQSSDLMTVRELAELATTNPSLIEALIEKFIDTDGDGIVSSQELFGLDERQ</sequence>
<protein>
    <recommendedName>
        <fullName evidence="4">Allatotropin</fullName>
    </recommendedName>
</protein>
<organism evidence="2 3">
    <name type="scientific">Littorina saxatilis</name>
    <dbReference type="NCBI Taxonomy" id="31220"/>
    <lineage>
        <taxon>Eukaryota</taxon>
        <taxon>Metazoa</taxon>
        <taxon>Spiralia</taxon>
        <taxon>Lophotrochozoa</taxon>
        <taxon>Mollusca</taxon>
        <taxon>Gastropoda</taxon>
        <taxon>Caenogastropoda</taxon>
        <taxon>Littorinimorpha</taxon>
        <taxon>Littorinoidea</taxon>
        <taxon>Littorinidae</taxon>
        <taxon>Littorina</taxon>
    </lineage>
</organism>
<evidence type="ECO:0000256" key="1">
    <source>
        <dbReference type="SAM" id="SignalP"/>
    </source>
</evidence>
<feature type="chain" id="PRO_5042934830" description="Allatotropin" evidence="1">
    <location>
        <begin position="20"/>
        <end position="110"/>
    </location>
</feature>
<reference evidence="2 3" key="1">
    <citation type="submission" date="2024-02" db="EMBL/GenBank/DDBJ databases">
        <title>Chromosome-scale genome assembly of the rough periwinkle Littorina saxatilis.</title>
        <authorList>
            <person name="De Jode A."/>
            <person name="Faria R."/>
            <person name="Formenti G."/>
            <person name="Sims Y."/>
            <person name="Smith T.P."/>
            <person name="Tracey A."/>
            <person name="Wood J.M.D."/>
            <person name="Zagrodzka Z.B."/>
            <person name="Johannesson K."/>
            <person name="Butlin R.K."/>
            <person name="Leder E.H."/>
        </authorList>
    </citation>
    <scope>NUCLEOTIDE SEQUENCE [LARGE SCALE GENOMIC DNA]</scope>
    <source>
        <strain evidence="2">Snail1</strain>
        <tissue evidence="2">Muscle</tissue>
    </source>
</reference>
<keyword evidence="3" id="KW-1185">Reference proteome</keyword>
<dbReference type="EMBL" id="JBAMIC010000002">
    <property type="protein sequence ID" value="KAK7113682.1"/>
    <property type="molecule type" value="Genomic_DNA"/>
</dbReference>
<dbReference type="PROSITE" id="PS00018">
    <property type="entry name" value="EF_HAND_1"/>
    <property type="match status" value="1"/>
</dbReference>
<gene>
    <name evidence="2" type="ORF">V1264_012929</name>
</gene>
<evidence type="ECO:0008006" key="4">
    <source>
        <dbReference type="Google" id="ProtNLM"/>
    </source>
</evidence>
<dbReference type="Proteomes" id="UP001374579">
    <property type="component" value="Unassembled WGS sequence"/>
</dbReference>
<keyword evidence="1" id="KW-0732">Signal</keyword>